<evidence type="ECO:0000256" key="2">
    <source>
        <dbReference type="ARBA" id="ARBA00022723"/>
    </source>
</evidence>
<dbReference type="PANTHER" id="PTHR44379">
    <property type="entry name" value="OXIDOREDUCTASE WITH IRON-SULFUR SUBUNIT"/>
    <property type="match status" value="1"/>
</dbReference>
<dbReference type="Pfam" id="PF00111">
    <property type="entry name" value="Fer2"/>
    <property type="match status" value="1"/>
</dbReference>
<accession>A0A5S5AM16</accession>
<dbReference type="SUPFAM" id="SSF47741">
    <property type="entry name" value="CO dehydrogenase ISP C-domain like"/>
    <property type="match status" value="1"/>
</dbReference>
<dbReference type="InterPro" id="IPR012675">
    <property type="entry name" value="Beta-grasp_dom_sf"/>
</dbReference>
<dbReference type="GO" id="GO:0051537">
    <property type="term" value="F:2 iron, 2 sulfur cluster binding"/>
    <property type="evidence" value="ECO:0007669"/>
    <property type="project" value="UniProtKB-KW"/>
</dbReference>
<dbReference type="GO" id="GO:0016491">
    <property type="term" value="F:oxidoreductase activity"/>
    <property type="evidence" value="ECO:0007669"/>
    <property type="project" value="UniProtKB-KW"/>
</dbReference>
<dbReference type="GO" id="GO:0046872">
    <property type="term" value="F:metal ion binding"/>
    <property type="evidence" value="ECO:0007669"/>
    <property type="project" value="UniProtKB-KW"/>
</dbReference>
<feature type="domain" description="2Fe-2S ferredoxin-type" evidence="7">
    <location>
        <begin position="1"/>
        <end position="77"/>
    </location>
</feature>
<name>A0A5S5AM16_9FIRM</name>
<evidence type="ECO:0000256" key="4">
    <source>
        <dbReference type="ARBA" id="ARBA00023004"/>
    </source>
</evidence>
<sequence>MEIVLYVNGKKYKLDVGSEERLLDVLRDKIGIKSVREGCSEGECGACTVLMDKKPVTSCLVLAFQAEGKEILTVEGLIENGELDQLQKSFIEKGAIQCGYCTPGMILSIKGLLYQNPNPTEEEIREAIAGNLCRCTGYKKIVDAVIDAVQKGEERCVRTRQ</sequence>
<keyword evidence="5" id="KW-0411">Iron-sulfur</keyword>
<dbReference type="InterPro" id="IPR051452">
    <property type="entry name" value="Diverse_Oxidoreductases"/>
</dbReference>
<dbReference type="InterPro" id="IPR036884">
    <property type="entry name" value="2Fe-2S-bd_dom_sf"/>
</dbReference>
<dbReference type="SUPFAM" id="SSF54292">
    <property type="entry name" value="2Fe-2S ferredoxin-like"/>
    <property type="match status" value="1"/>
</dbReference>
<organism evidence="8 9">
    <name type="scientific">Thermosediminibacter litoriperuensis</name>
    <dbReference type="NCBI Taxonomy" id="291989"/>
    <lineage>
        <taxon>Bacteria</taxon>
        <taxon>Bacillati</taxon>
        <taxon>Bacillota</taxon>
        <taxon>Clostridia</taxon>
        <taxon>Thermosediminibacterales</taxon>
        <taxon>Thermosediminibacteraceae</taxon>
        <taxon>Thermosediminibacter</taxon>
    </lineage>
</organism>
<keyword evidence="4" id="KW-0408">Iron</keyword>
<dbReference type="RefSeq" id="WP_148867604.1">
    <property type="nucleotide sequence ID" value="NZ_VNHO01000022.1"/>
</dbReference>
<dbReference type="FunFam" id="3.10.20.30:FF:000020">
    <property type="entry name" value="Xanthine dehydrogenase iron-sulfur subunit"/>
    <property type="match status" value="1"/>
</dbReference>
<dbReference type="Gene3D" id="3.10.20.30">
    <property type="match status" value="1"/>
</dbReference>
<dbReference type="EMBL" id="VNHO01000022">
    <property type="protein sequence ID" value="TYP51598.1"/>
    <property type="molecule type" value="Genomic_DNA"/>
</dbReference>
<protein>
    <submittedName>
        <fullName evidence="8">Carbon-monoxide dehydrogenase small subunit</fullName>
    </submittedName>
</protein>
<evidence type="ECO:0000313" key="9">
    <source>
        <dbReference type="Proteomes" id="UP000322294"/>
    </source>
</evidence>
<evidence type="ECO:0000313" key="8">
    <source>
        <dbReference type="EMBL" id="TYP51598.1"/>
    </source>
</evidence>
<evidence type="ECO:0000256" key="5">
    <source>
        <dbReference type="ARBA" id="ARBA00023014"/>
    </source>
</evidence>
<keyword evidence="2" id="KW-0479">Metal-binding</keyword>
<dbReference type="PROSITE" id="PS51085">
    <property type="entry name" value="2FE2S_FER_2"/>
    <property type="match status" value="1"/>
</dbReference>
<dbReference type="OrthoDB" id="9796880at2"/>
<dbReference type="Proteomes" id="UP000322294">
    <property type="component" value="Unassembled WGS sequence"/>
</dbReference>
<evidence type="ECO:0000259" key="7">
    <source>
        <dbReference type="PROSITE" id="PS51085"/>
    </source>
</evidence>
<dbReference type="CDD" id="cd00207">
    <property type="entry name" value="fer2"/>
    <property type="match status" value="1"/>
</dbReference>
<evidence type="ECO:0000256" key="1">
    <source>
        <dbReference type="ARBA" id="ARBA00022714"/>
    </source>
</evidence>
<keyword evidence="3" id="KW-0560">Oxidoreductase</keyword>
<dbReference type="InterPro" id="IPR001041">
    <property type="entry name" value="2Fe-2S_ferredoxin-type"/>
</dbReference>
<evidence type="ECO:0000256" key="6">
    <source>
        <dbReference type="ARBA" id="ARBA00060707"/>
    </source>
</evidence>
<comment type="pathway">
    <text evidence="6">Alkaloid degradation; nicotine degradation.</text>
</comment>
<evidence type="ECO:0000256" key="3">
    <source>
        <dbReference type="ARBA" id="ARBA00023002"/>
    </source>
</evidence>
<dbReference type="FunFam" id="1.10.150.120:FF:000003">
    <property type="entry name" value="Carbon monoxide dehydrogenase, small subunit"/>
    <property type="match status" value="1"/>
</dbReference>
<dbReference type="PANTHER" id="PTHR44379:SF8">
    <property type="entry name" value="XANTHINE DEHYDROGENASE IRON-SULFUR-BINDING SUBUNIT XDHC-RELATED"/>
    <property type="match status" value="1"/>
</dbReference>
<keyword evidence="9" id="KW-1185">Reference proteome</keyword>
<gene>
    <name evidence="8" type="ORF">LZ11_01888</name>
</gene>
<dbReference type="Gene3D" id="1.10.150.120">
    <property type="entry name" value="[2Fe-2S]-binding domain"/>
    <property type="match status" value="1"/>
</dbReference>
<dbReference type="InterPro" id="IPR002888">
    <property type="entry name" value="2Fe-2S-bd"/>
</dbReference>
<keyword evidence="1" id="KW-0001">2Fe-2S</keyword>
<dbReference type="Pfam" id="PF01799">
    <property type="entry name" value="Fer2_2"/>
    <property type="match status" value="1"/>
</dbReference>
<comment type="caution">
    <text evidence="8">The sequence shown here is derived from an EMBL/GenBank/DDBJ whole genome shotgun (WGS) entry which is preliminary data.</text>
</comment>
<dbReference type="InterPro" id="IPR036010">
    <property type="entry name" value="2Fe-2S_ferredoxin-like_sf"/>
</dbReference>
<dbReference type="PROSITE" id="PS00197">
    <property type="entry name" value="2FE2S_FER_1"/>
    <property type="match status" value="1"/>
</dbReference>
<dbReference type="InterPro" id="IPR006058">
    <property type="entry name" value="2Fe2S_fd_BS"/>
</dbReference>
<reference evidence="8 9" key="1">
    <citation type="submission" date="2019-07" db="EMBL/GenBank/DDBJ databases">
        <title>Genomic Encyclopedia of Type Strains, Phase I: the one thousand microbial genomes (KMG-I) project.</title>
        <authorList>
            <person name="Kyrpides N."/>
        </authorList>
    </citation>
    <scope>NUCLEOTIDE SEQUENCE [LARGE SCALE GENOMIC DNA]</scope>
    <source>
        <strain evidence="8 9">DSM 16647</strain>
    </source>
</reference>
<proteinExistence type="predicted"/>
<dbReference type="AlphaFoldDB" id="A0A5S5AM16"/>